<dbReference type="Proteomes" id="UP000076842">
    <property type="component" value="Unassembled WGS sequence"/>
</dbReference>
<feature type="compositionally biased region" description="Basic and acidic residues" evidence="1">
    <location>
        <begin position="126"/>
        <end position="148"/>
    </location>
</feature>
<name>A0A165CAH9_9BASI</name>
<dbReference type="InParanoid" id="A0A165CAH9"/>
<dbReference type="EMBL" id="KV424169">
    <property type="protein sequence ID" value="KZT50495.1"/>
    <property type="molecule type" value="Genomic_DNA"/>
</dbReference>
<feature type="region of interest" description="Disordered" evidence="1">
    <location>
        <begin position="105"/>
        <end position="155"/>
    </location>
</feature>
<protein>
    <submittedName>
        <fullName evidence="2">Uncharacterized protein</fullName>
    </submittedName>
</protein>
<proteinExistence type="predicted"/>
<reference evidence="2 3" key="1">
    <citation type="journal article" date="2016" name="Mol. Biol. Evol.">
        <title>Comparative Genomics of Early-Diverging Mushroom-Forming Fungi Provides Insights into the Origins of Lignocellulose Decay Capabilities.</title>
        <authorList>
            <person name="Nagy L.G."/>
            <person name="Riley R."/>
            <person name="Tritt A."/>
            <person name="Adam C."/>
            <person name="Daum C."/>
            <person name="Floudas D."/>
            <person name="Sun H."/>
            <person name="Yadav J.S."/>
            <person name="Pangilinan J."/>
            <person name="Larsson K.H."/>
            <person name="Matsuura K."/>
            <person name="Barry K."/>
            <person name="Labutti K."/>
            <person name="Kuo R."/>
            <person name="Ohm R.A."/>
            <person name="Bhattacharya S.S."/>
            <person name="Shirouzu T."/>
            <person name="Yoshinaga Y."/>
            <person name="Martin F.M."/>
            <person name="Grigoriev I.V."/>
            <person name="Hibbett D.S."/>
        </authorList>
    </citation>
    <scope>NUCLEOTIDE SEQUENCE [LARGE SCALE GENOMIC DNA]</scope>
    <source>
        <strain evidence="2 3">HHB12733</strain>
    </source>
</reference>
<accession>A0A165CAH9</accession>
<keyword evidence="3" id="KW-1185">Reference proteome</keyword>
<dbReference type="AlphaFoldDB" id="A0A165CAH9"/>
<sequence>MMGSSDHLVEKYDYCSAWVSAFRSPQPLSLRFQPLALPGFRHRHILQLVRQAHLGMHARLEFLQRVQKPFRVAEREPHSEAHNRLAVLAHIAVFVRPARGAQPVDIPCPADGAPARRAPRAAPRPRGRDARGEDVDDAGERDHEERVGEQPALHRQRPLVRAEQHVVVRVVVDAHLLACWAGLREPREGLRFFVEGRGVHCACLGELGVDAVVLGGLGGWRLWWCHDVDQSRRCQVGVETAQQRPPALFICGQIIALKVR</sequence>
<organism evidence="2 3">
    <name type="scientific">Calocera cornea HHB12733</name>
    <dbReference type="NCBI Taxonomy" id="1353952"/>
    <lineage>
        <taxon>Eukaryota</taxon>
        <taxon>Fungi</taxon>
        <taxon>Dikarya</taxon>
        <taxon>Basidiomycota</taxon>
        <taxon>Agaricomycotina</taxon>
        <taxon>Dacrymycetes</taxon>
        <taxon>Dacrymycetales</taxon>
        <taxon>Dacrymycetaceae</taxon>
        <taxon>Calocera</taxon>
    </lineage>
</organism>
<evidence type="ECO:0000256" key="1">
    <source>
        <dbReference type="SAM" id="MobiDB-lite"/>
    </source>
</evidence>
<gene>
    <name evidence="2" type="ORF">CALCODRAFT_184051</name>
</gene>
<evidence type="ECO:0000313" key="3">
    <source>
        <dbReference type="Proteomes" id="UP000076842"/>
    </source>
</evidence>
<evidence type="ECO:0000313" key="2">
    <source>
        <dbReference type="EMBL" id="KZT50495.1"/>
    </source>
</evidence>